<evidence type="ECO:0000313" key="2">
    <source>
        <dbReference type="Proteomes" id="UP001269267"/>
    </source>
</evidence>
<dbReference type="EMBL" id="JARWAI010000006">
    <property type="protein sequence ID" value="MDR5875155.1"/>
    <property type="molecule type" value="Genomic_DNA"/>
</dbReference>
<accession>A0ABU1GCE1</accession>
<proteinExistence type="predicted"/>
<dbReference type="RefSeq" id="WP_268902800.1">
    <property type="nucleotide sequence ID" value="NZ_JARWAI010000006.1"/>
</dbReference>
<reference evidence="1 2" key="1">
    <citation type="submission" date="2023-04" db="EMBL/GenBank/DDBJ databases">
        <title>A long-awaited taxogenomic arrangement of the family Halomonadaceae.</title>
        <authorList>
            <person name="De La Haba R."/>
            <person name="Chuvochina M."/>
            <person name="Wittouck S."/>
            <person name="Arahal D.R."/>
            <person name="Sanchez-Porro C."/>
            <person name="Hugenholtz P."/>
            <person name="Ventosa A."/>
        </authorList>
    </citation>
    <scope>NUCLEOTIDE SEQUENCE [LARGE SCALE GENOMIC DNA]</scope>
    <source>
        <strain evidence="1 2">DSM 18042</strain>
    </source>
</reference>
<dbReference type="Proteomes" id="UP001269267">
    <property type="component" value="Unassembled WGS sequence"/>
</dbReference>
<comment type="caution">
    <text evidence="1">The sequence shown here is derived from an EMBL/GenBank/DDBJ whole genome shotgun (WGS) entry which is preliminary data.</text>
</comment>
<gene>
    <name evidence="1" type="ORF">QC815_09495</name>
</gene>
<protein>
    <submittedName>
        <fullName evidence="1">Uncharacterized protein</fullName>
    </submittedName>
</protein>
<evidence type="ECO:0000313" key="1">
    <source>
        <dbReference type="EMBL" id="MDR5875155.1"/>
    </source>
</evidence>
<organism evidence="1 2">
    <name type="scientific">Vreelandella gomseomensis</name>
    <dbReference type="NCBI Taxonomy" id="370766"/>
    <lineage>
        <taxon>Bacteria</taxon>
        <taxon>Pseudomonadati</taxon>
        <taxon>Pseudomonadota</taxon>
        <taxon>Gammaproteobacteria</taxon>
        <taxon>Oceanospirillales</taxon>
        <taxon>Halomonadaceae</taxon>
        <taxon>Vreelandella</taxon>
    </lineage>
</organism>
<sequence>MTMGLMLSMLVLFSAFSAVGVYMAVKTTLATLNADPDDLPPER</sequence>
<name>A0ABU1GCE1_9GAMM</name>
<keyword evidence="2" id="KW-1185">Reference proteome</keyword>